<accession>A0ABP6XGL5</accession>
<dbReference type="InterPro" id="IPR032821">
    <property type="entry name" value="PKS_assoc"/>
</dbReference>
<dbReference type="Gene3D" id="3.30.70.3290">
    <property type="match status" value="2"/>
</dbReference>
<dbReference type="PANTHER" id="PTHR43775">
    <property type="entry name" value="FATTY ACID SYNTHASE"/>
    <property type="match status" value="1"/>
</dbReference>
<dbReference type="InterPro" id="IPR016036">
    <property type="entry name" value="Malonyl_transacylase_ACP-bd"/>
</dbReference>
<sequence>MTSDHTSATEAVAIIGLSCRLPGAAGPRAFWRLLRDGVDAVSEVPAGRWPGEAGVRHGGFLDDIDRFDAGFFGISPREAVAMDPHQRLTLELSWEALEDAYIVPRGLAGGTTGIFVGAISSDYAGLVLNRGEFSPYTLPGLNRGLIANRVSYALDLRGPSMTVDTAQSSSLIAVHLACDSLRAGECELAVAGGVNLNILGETTASVALLGALSPDGRCRTFDAGANGYVRGEGGAVVVLKPLSRALADGDRVYAVIRGSAVNTDGLTDGLTVPSPRAQSEVLLRACARAGLQPSDIRYVELHGSGTRVGDPVEAAAVGAAYGVARPAGDPLPVGSVKTNIGHLEGASGIAGLVKTVLSIHHRQLPASLHFERPNPDIPLRELNLRVQDSPASWPEGPLVAGVSSFGMGGANCHVILSEPPRTLVPSRPSTEQAPSRTTAEPGTSATAETAGRRAVPWVLSGASDQAVREQARSLAAHLDEHPGLAPADLGYSLATTRTHFPRRASVTAEDLDGFRAGLAALARGDSAIEQAAAGPRRKVVFVFPGQGSQWPDMAAELMTSSPVFASHLAACARELDPITGWSLLGLLRGEPGAPPLDRADVVQPALFALMTSLAALWRSAGVEPDAVIGHSQGEIAAAYVAGALSLRDAARVVALRGQALSALSGKGGMAVVPLPVEETSELLTGPADALSVAAMNGPATTVVSGDVEGIDHLLAACAAKDVRARRVPVDYASHCVHVEEIRDRLLGLLAGIEPAASDVAFYSTVTGTAVDTATLDAAYWYENLRRPVLFEQTTRALIETGHQVFIESSPHPLLVAGIQDIADSVRSTGGPRTHGNASGNGHTHADARKSGRTHPNAPGDDGARPDDAGTGRTHPGALWKGAARAVGEVGEVTAIGTLRRNDGGLRRYMSALGQAHDRGVAVSWEAVFAPLGARRVPLPTYAFQRERHWPADAPPRRTDAGWWPAVAGADAATLARTLGLDERGRQALDTVLPALTEWHQRQDDASELERWAHRLSWTRLPSPRGRAGGRWLVLLPGPAVPPYAAAVAEGLAAAGMDVTPIEITPSDGWSGISAALDEAPVSGVLSLLALSDDRPATHVPALLDLLPTTPANQLADHLHSDLRLWCVTRGAAGGRDESRPPSPAQAQLWDLSPALTRAHPRLWGGVVELPPPLDERSVGLLAGILAEPGNGDQVAVSPSGARSRRLVPTTLTGPGTRPGRGPTGTVLVTGGDAECGGHLARRLASDGADRVLLAGFPADPSLDADLGDRATRVSLGDLPAGLAPTAVFVTGPLTADERDVLDACTPAQPPPAFIVISPATWITGEPATPQPPTPSGAGGVVGEALAGAVLDGMVRERRSRGLPATSIVWGSRDVVTARIVAAAALRALDRDEERLILVEPAVAEAPVTAGEQDGPEESWAERLSSLDPGDRERALIGLVRANVAAVLGHATPEAVDMEQAFKRLGFDSAAAVELRNRLSAATGLRLPATLLFDHPTPVAVVAFIESHLAPTGLDLEALHASILESPPDQATCAEIASQTRSFLFSLNRILGDDTTEKLESATDEEIFDFIDHELGMVGNES</sequence>
<reference evidence="8" key="1">
    <citation type="journal article" date="2019" name="Int. J. Syst. Evol. Microbiol.">
        <title>The Global Catalogue of Microorganisms (GCM) 10K type strain sequencing project: providing services to taxonomists for standard genome sequencing and annotation.</title>
        <authorList>
            <consortium name="The Broad Institute Genomics Platform"/>
            <consortium name="The Broad Institute Genome Sequencing Center for Infectious Disease"/>
            <person name="Wu L."/>
            <person name="Ma J."/>
        </authorList>
    </citation>
    <scope>NUCLEOTIDE SEQUENCE [LARGE SCALE GENOMIC DNA]</scope>
    <source>
        <strain evidence="8">JCM 17326</strain>
    </source>
</reference>
<keyword evidence="2" id="KW-0597">Phosphoprotein</keyword>
<dbReference type="InterPro" id="IPR036736">
    <property type="entry name" value="ACP-like_sf"/>
</dbReference>
<gene>
    <name evidence="7" type="ORF">GCM10022419_054480</name>
</gene>
<dbReference type="PANTHER" id="PTHR43775:SF37">
    <property type="entry name" value="SI:DKEY-61P9.11"/>
    <property type="match status" value="1"/>
</dbReference>
<dbReference type="SMART" id="SM00822">
    <property type="entry name" value="PKS_KR"/>
    <property type="match status" value="1"/>
</dbReference>
<dbReference type="InterPro" id="IPR014031">
    <property type="entry name" value="Ketoacyl_synth_C"/>
</dbReference>
<dbReference type="InterPro" id="IPR001227">
    <property type="entry name" value="Ac_transferase_dom_sf"/>
</dbReference>
<evidence type="ECO:0000259" key="5">
    <source>
        <dbReference type="PROSITE" id="PS50075"/>
    </source>
</evidence>
<keyword evidence="8" id="KW-1185">Reference proteome</keyword>
<dbReference type="InterPro" id="IPR016039">
    <property type="entry name" value="Thiolase-like"/>
</dbReference>
<dbReference type="Pfam" id="PF00550">
    <property type="entry name" value="PP-binding"/>
    <property type="match status" value="1"/>
</dbReference>
<dbReference type="SUPFAM" id="SSF53901">
    <property type="entry name" value="Thiolase-like"/>
    <property type="match status" value="1"/>
</dbReference>
<dbReference type="Pfam" id="PF18369">
    <property type="entry name" value="PKS_DE"/>
    <property type="match status" value="1"/>
</dbReference>
<dbReference type="InterPro" id="IPR009081">
    <property type="entry name" value="PP-bd_ACP"/>
</dbReference>
<dbReference type="InterPro" id="IPR050091">
    <property type="entry name" value="PKS_NRPS_Biosynth_Enz"/>
</dbReference>
<dbReference type="Gene3D" id="6.10.140.1830">
    <property type="match status" value="1"/>
</dbReference>
<dbReference type="Gene3D" id="3.40.47.10">
    <property type="match status" value="1"/>
</dbReference>
<evidence type="ECO:0000259" key="6">
    <source>
        <dbReference type="PROSITE" id="PS52004"/>
    </source>
</evidence>
<dbReference type="EMBL" id="BAABDQ010000012">
    <property type="protein sequence ID" value="GAA3566902.1"/>
    <property type="molecule type" value="Genomic_DNA"/>
</dbReference>
<dbReference type="InterPro" id="IPR014030">
    <property type="entry name" value="Ketoacyl_synth_N"/>
</dbReference>
<dbReference type="InterPro" id="IPR016035">
    <property type="entry name" value="Acyl_Trfase/lysoPLipase"/>
</dbReference>
<dbReference type="PROSITE" id="PS50075">
    <property type="entry name" value="CARRIER"/>
    <property type="match status" value="1"/>
</dbReference>
<dbReference type="SMART" id="SM00825">
    <property type="entry name" value="PKS_KS"/>
    <property type="match status" value="1"/>
</dbReference>
<feature type="compositionally biased region" description="Polar residues" evidence="4">
    <location>
        <begin position="427"/>
        <end position="447"/>
    </location>
</feature>
<dbReference type="InterPro" id="IPR020841">
    <property type="entry name" value="PKS_Beta-ketoAc_synthase_dom"/>
</dbReference>
<feature type="domain" description="Carrier" evidence="5">
    <location>
        <begin position="1430"/>
        <end position="1508"/>
    </location>
</feature>
<name>A0ABP6XGL5_9ACTN</name>
<dbReference type="InterPro" id="IPR020806">
    <property type="entry name" value="PKS_PP-bd"/>
</dbReference>
<dbReference type="Pfam" id="PF16197">
    <property type="entry name" value="KAsynt_C_assoc"/>
    <property type="match status" value="1"/>
</dbReference>
<proteinExistence type="predicted"/>
<evidence type="ECO:0000313" key="8">
    <source>
        <dbReference type="Proteomes" id="UP001500630"/>
    </source>
</evidence>
<evidence type="ECO:0000313" key="7">
    <source>
        <dbReference type="EMBL" id="GAA3566902.1"/>
    </source>
</evidence>
<keyword evidence="1" id="KW-0596">Phosphopantetheine</keyword>
<evidence type="ECO:0000256" key="1">
    <source>
        <dbReference type="ARBA" id="ARBA00022450"/>
    </source>
</evidence>
<evidence type="ECO:0008006" key="9">
    <source>
        <dbReference type="Google" id="ProtNLM"/>
    </source>
</evidence>
<dbReference type="Pfam" id="PF00698">
    <property type="entry name" value="Acyl_transf_1"/>
    <property type="match status" value="1"/>
</dbReference>
<dbReference type="RefSeq" id="WP_345566017.1">
    <property type="nucleotide sequence ID" value="NZ_BAABDQ010000012.1"/>
</dbReference>
<feature type="region of interest" description="Disordered" evidence="4">
    <location>
        <begin position="824"/>
        <end position="876"/>
    </location>
</feature>
<evidence type="ECO:0000256" key="2">
    <source>
        <dbReference type="ARBA" id="ARBA00022553"/>
    </source>
</evidence>
<feature type="domain" description="Ketosynthase family 3 (KS3)" evidence="6">
    <location>
        <begin position="9"/>
        <end position="418"/>
    </location>
</feature>
<dbReference type="InterPro" id="IPR014043">
    <property type="entry name" value="Acyl_transferase_dom"/>
</dbReference>
<dbReference type="InterPro" id="IPR041618">
    <property type="entry name" value="PKS_DE"/>
</dbReference>
<dbReference type="Pfam" id="PF00109">
    <property type="entry name" value="ketoacyl-synt"/>
    <property type="match status" value="1"/>
</dbReference>
<comment type="caution">
    <text evidence="7">The sequence shown here is derived from an EMBL/GenBank/DDBJ whole genome shotgun (WGS) entry which is preliminary data.</text>
</comment>
<dbReference type="SMART" id="SM00823">
    <property type="entry name" value="PKS_PP"/>
    <property type="match status" value="1"/>
</dbReference>
<dbReference type="SMART" id="SM00827">
    <property type="entry name" value="PKS_AT"/>
    <property type="match status" value="1"/>
</dbReference>
<evidence type="ECO:0000256" key="3">
    <source>
        <dbReference type="ARBA" id="ARBA00022679"/>
    </source>
</evidence>
<protein>
    <recommendedName>
        <fullName evidence="9">Acyltransferase domain-containing protein</fullName>
    </recommendedName>
</protein>
<dbReference type="InterPro" id="IPR057326">
    <property type="entry name" value="KR_dom"/>
</dbReference>
<evidence type="ECO:0000256" key="4">
    <source>
        <dbReference type="SAM" id="MobiDB-lite"/>
    </source>
</evidence>
<keyword evidence="3" id="KW-0808">Transferase</keyword>
<dbReference type="CDD" id="cd00833">
    <property type="entry name" value="PKS"/>
    <property type="match status" value="1"/>
</dbReference>
<dbReference type="Gene3D" id="3.40.366.10">
    <property type="entry name" value="Malonyl-Coenzyme A Acyl Carrier Protein, domain 2"/>
    <property type="match status" value="2"/>
</dbReference>
<dbReference type="SUPFAM" id="SSF55048">
    <property type="entry name" value="Probable ACP-binding domain of malonyl-CoA ACP transacylase"/>
    <property type="match status" value="1"/>
</dbReference>
<dbReference type="Proteomes" id="UP001500630">
    <property type="component" value="Unassembled WGS sequence"/>
</dbReference>
<dbReference type="SUPFAM" id="SSF52151">
    <property type="entry name" value="FabD/lysophospholipase-like"/>
    <property type="match status" value="1"/>
</dbReference>
<feature type="region of interest" description="Disordered" evidence="4">
    <location>
        <begin position="418"/>
        <end position="453"/>
    </location>
</feature>
<dbReference type="Pfam" id="PF02801">
    <property type="entry name" value="Ketoacyl-synt_C"/>
    <property type="match status" value="1"/>
</dbReference>
<dbReference type="SMART" id="SM01294">
    <property type="entry name" value="PKS_PP_betabranch"/>
    <property type="match status" value="1"/>
</dbReference>
<dbReference type="PROSITE" id="PS52004">
    <property type="entry name" value="KS3_2"/>
    <property type="match status" value="1"/>
</dbReference>
<feature type="region of interest" description="Disordered" evidence="4">
    <location>
        <begin position="1191"/>
        <end position="1223"/>
    </location>
</feature>
<organism evidence="7 8">
    <name type="scientific">Nonomuraea rosea</name>
    <dbReference type="NCBI Taxonomy" id="638574"/>
    <lineage>
        <taxon>Bacteria</taxon>
        <taxon>Bacillati</taxon>
        <taxon>Actinomycetota</taxon>
        <taxon>Actinomycetes</taxon>
        <taxon>Streptosporangiales</taxon>
        <taxon>Streptosporangiaceae</taxon>
        <taxon>Nonomuraea</taxon>
    </lineage>
</organism>
<feature type="compositionally biased region" description="Low complexity" evidence="4">
    <location>
        <begin position="1206"/>
        <end position="1215"/>
    </location>
</feature>
<dbReference type="Gene3D" id="3.40.50.720">
    <property type="entry name" value="NAD(P)-binding Rossmann-like Domain"/>
    <property type="match status" value="1"/>
</dbReference>
<dbReference type="InterPro" id="IPR036291">
    <property type="entry name" value="NAD(P)-bd_dom_sf"/>
</dbReference>
<dbReference type="Gene3D" id="1.10.1200.10">
    <property type="entry name" value="ACP-like"/>
    <property type="match status" value="1"/>
</dbReference>
<dbReference type="SUPFAM" id="SSF47336">
    <property type="entry name" value="ACP-like"/>
    <property type="match status" value="1"/>
</dbReference>
<dbReference type="SUPFAM" id="SSF51735">
    <property type="entry name" value="NAD(P)-binding Rossmann-fold domains"/>
    <property type="match status" value="2"/>
</dbReference>